<comment type="caution">
    <text evidence="7">The sequence shown here is derived from an EMBL/GenBank/DDBJ whole genome shotgun (WGS) entry which is preliminary data.</text>
</comment>
<keyword evidence="5" id="KW-1133">Transmembrane helix</keyword>
<dbReference type="OrthoDB" id="9776552at2"/>
<dbReference type="GO" id="GO:0000155">
    <property type="term" value="F:phosphorelay sensor kinase activity"/>
    <property type="evidence" value="ECO:0007669"/>
    <property type="project" value="InterPro"/>
</dbReference>
<dbReference type="InterPro" id="IPR003660">
    <property type="entry name" value="HAMP_dom"/>
</dbReference>
<keyword evidence="4" id="KW-0418">Kinase</keyword>
<dbReference type="InterPro" id="IPR010559">
    <property type="entry name" value="Sig_transdc_His_kin_internal"/>
</dbReference>
<keyword evidence="5" id="KW-0472">Membrane</keyword>
<feature type="domain" description="HAMP" evidence="6">
    <location>
        <begin position="307"/>
        <end position="360"/>
    </location>
</feature>
<dbReference type="PANTHER" id="PTHR42713:SF2">
    <property type="entry name" value="TWO-COMPONENT SENSOR KINASE YESM"/>
    <property type="match status" value="1"/>
</dbReference>
<comment type="subcellular location">
    <subcellularLocation>
        <location evidence="1">Membrane</location>
    </subcellularLocation>
</comment>
<evidence type="ECO:0000313" key="7">
    <source>
        <dbReference type="EMBL" id="OQO68132.1"/>
    </source>
</evidence>
<feature type="transmembrane region" description="Helical" evidence="5">
    <location>
        <begin position="21"/>
        <end position="42"/>
    </location>
</feature>
<dbReference type="Proteomes" id="UP000192477">
    <property type="component" value="Unassembled WGS sequence"/>
</dbReference>
<evidence type="ECO:0000256" key="3">
    <source>
        <dbReference type="ARBA" id="ARBA00022679"/>
    </source>
</evidence>
<evidence type="ECO:0000256" key="2">
    <source>
        <dbReference type="ARBA" id="ARBA00022553"/>
    </source>
</evidence>
<keyword evidence="5" id="KW-0812">Transmembrane</keyword>
<evidence type="ECO:0000256" key="1">
    <source>
        <dbReference type="ARBA" id="ARBA00004370"/>
    </source>
</evidence>
<dbReference type="RefSeq" id="WP_081184953.1">
    <property type="nucleotide sequence ID" value="NZ_MJEA01000020.1"/>
</dbReference>
<proteinExistence type="predicted"/>
<dbReference type="SMART" id="SM00304">
    <property type="entry name" value="HAMP"/>
    <property type="match status" value="1"/>
</dbReference>
<keyword evidence="7" id="KW-0547">Nucleotide-binding</keyword>
<keyword evidence="3" id="KW-0808">Transferase</keyword>
<organism evidence="7 8">
    <name type="scientific">Enterococcus villorum</name>
    <dbReference type="NCBI Taxonomy" id="112904"/>
    <lineage>
        <taxon>Bacteria</taxon>
        <taxon>Bacillati</taxon>
        <taxon>Bacillota</taxon>
        <taxon>Bacilli</taxon>
        <taxon>Lactobacillales</taxon>
        <taxon>Enterococcaceae</taxon>
        <taxon>Enterococcus</taxon>
    </lineage>
</organism>
<dbReference type="GO" id="GO:0016020">
    <property type="term" value="C:membrane"/>
    <property type="evidence" value="ECO:0007669"/>
    <property type="project" value="UniProtKB-SubCell"/>
</dbReference>
<gene>
    <name evidence="7" type="ORF">BH747_12865</name>
</gene>
<accession>A0A1V8Y687</accession>
<protein>
    <submittedName>
        <fullName evidence="7">ATP-binding protein</fullName>
    </submittedName>
</protein>
<keyword evidence="7" id="KW-0067">ATP-binding</keyword>
<evidence type="ECO:0000256" key="5">
    <source>
        <dbReference type="SAM" id="Phobius"/>
    </source>
</evidence>
<dbReference type="Pfam" id="PF00672">
    <property type="entry name" value="HAMP"/>
    <property type="match status" value="1"/>
</dbReference>
<dbReference type="InterPro" id="IPR036890">
    <property type="entry name" value="HATPase_C_sf"/>
</dbReference>
<dbReference type="GO" id="GO:0005524">
    <property type="term" value="F:ATP binding"/>
    <property type="evidence" value="ECO:0007669"/>
    <property type="project" value="UniProtKB-KW"/>
</dbReference>
<reference evidence="7 8" key="1">
    <citation type="journal article" date="2017" name="BMC Microbiol.">
        <title>Comparative genomics of Enterococcus spp. isolated from bovine feces.</title>
        <authorList>
            <person name="Beukers A.G."/>
            <person name="Zaheer R."/>
            <person name="Goji N."/>
            <person name="Amoako K.K."/>
            <person name="Chaves A.V."/>
            <person name="Ward M.P."/>
            <person name="McAllister T.A."/>
        </authorList>
    </citation>
    <scope>NUCLEOTIDE SEQUENCE [LARGE SCALE GENOMIC DNA]</scope>
    <source>
        <strain evidence="7 8">F1129D 143</strain>
    </source>
</reference>
<keyword evidence="2" id="KW-0597">Phosphoprotein</keyword>
<dbReference type="AlphaFoldDB" id="A0A1V8Y687"/>
<dbReference type="EMBL" id="MJEA01000020">
    <property type="protein sequence ID" value="OQO68132.1"/>
    <property type="molecule type" value="Genomic_DNA"/>
</dbReference>
<dbReference type="Gene3D" id="6.10.340.10">
    <property type="match status" value="1"/>
</dbReference>
<dbReference type="PROSITE" id="PS50885">
    <property type="entry name" value="HAMP"/>
    <property type="match status" value="1"/>
</dbReference>
<dbReference type="Pfam" id="PF02518">
    <property type="entry name" value="HATPase_c"/>
    <property type="match status" value="1"/>
</dbReference>
<dbReference type="InterPro" id="IPR003594">
    <property type="entry name" value="HATPase_dom"/>
</dbReference>
<dbReference type="SUPFAM" id="SSF158472">
    <property type="entry name" value="HAMP domain-like"/>
    <property type="match status" value="1"/>
</dbReference>
<sequence length="575" mass="66181">MSRWRILFSQGTLLNRLLRKYALVMILLTTVATVIISVHTWIQSQNQAEQMTSEALQSTSRTLNDKATLSKIIKNQLLGSSEKIENATTYLTKPIDEYLMYAYDQQQKTSDFLSFPYQMRDIYVSYEEVSTVYVVFSQLPEYFESSRNNKGGIIKSGTPKLSDAFYIKMSITQGGSEVGSMFVGFEKEELDAALANLNTFSGLSLYMISGTTNRLYTFHDKGMAETTLASQEQLITASLQQNSKLPLHALEKNNFIQYQKLPDDYRILTTLDRQMVSRTVIRNLAPLVLGVFLLDSSLLLLLYKTFKRYSQQIDIVMAAMNETAKGNLETRIDTTKTEYELKDLSIGINEMLDSINQFVEDIYKLEIKQQEAHMRALQAQINPHFLYNTLEYIRMYALSEGSEELADVVYAFSALLRNNTNQEKTISLKEELDFCEKYVYLYQMRYPNRIAYHFSIDPTLEKIEVPKFVIQPLIENYFKHGIDFTRVDNALSVKVFREGQRVMIIVKDNGRGITPARLEEIESRLVQTKVELTQSIGLQNVNERLRAYFGSSYQMKLCENKEGGLTVTIIFKEKE</sequence>
<name>A0A1V8Y687_9ENTE</name>
<evidence type="ECO:0000313" key="8">
    <source>
        <dbReference type="Proteomes" id="UP000192477"/>
    </source>
</evidence>
<dbReference type="CDD" id="cd06225">
    <property type="entry name" value="HAMP"/>
    <property type="match status" value="1"/>
</dbReference>
<dbReference type="STRING" id="112904.BH747_12865"/>
<dbReference type="Gene3D" id="3.30.565.10">
    <property type="entry name" value="Histidine kinase-like ATPase, C-terminal domain"/>
    <property type="match status" value="1"/>
</dbReference>
<dbReference type="Pfam" id="PF06580">
    <property type="entry name" value="His_kinase"/>
    <property type="match status" value="1"/>
</dbReference>
<dbReference type="InterPro" id="IPR051552">
    <property type="entry name" value="HptR"/>
</dbReference>
<evidence type="ECO:0000256" key="4">
    <source>
        <dbReference type="ARBA" id="ARBA00022777"/>
    </source>
</evidence>
<dbReference type="SUPFAM" id="SSF55874">
    <property type="entry name" value="ATPase domain of HSP90 chaperone/DNA topoisomerase II/histidine kinase"/>
    <property type="match status" value="1"/>
</dbReference>
<evidence type="ECO:0000259" key="6">
    <source>
        <dbReference type="PROSITE" id="PS50885"/>
    </source>
</evidence>
<dbReference type="PANTHER" id="PTHR42713">
    <property type="entry name" value="HISTIDINE KINASE-RELATED"/>
    <property type="match status" value="1"/>
</dbReference>